<dbReference type="GO" id="GO:0070967">
    <property type="term" value="F:coenzyme F420 binding"/>
    <property type="evidence" value="ECO:0007669"/>
    <property type="project" value="TreeGrafter"/>
</dbReference>
<dbReference type="GeneID" id="39420984"/>
<dbReference type="GO" id="GO:0005829">
    <property type="term" value="C:cytosol"/>
    <property type="evidence" value="ECO:0007669"/>
    <property type="project" value="TreeGrafter"/>
</dbReference>
<dbReference type="InterPro" id="IPR012349">
    <property type="entry name" value="Split_barrel_FMN-bd"/>
</dbReference>
<dbReference type="PANTHER" id="PTHR35176:SF6">
    <property type="entry name" value="HEME OXYGENASE HI_0854-RELATED"/>
    <property type="match status" value="1"/>
</dbReference>
<proteinExistence type="predicted"/>
<evidence type="ECO:0000259" key="2">
    <source>
        <dbReference type="Pfam" id="PF01243"/>
    </source>
</evidence>
<keyword evidence="4" id="KW-1185">Reference proteome</keyword>
<dbReference type="PANTHER" id="PTHR35176">
    <property type="entry name" value="HEME OXYGENASE HI_0854-RELATED"/>
    <property type="match status" value="1"/>
</dbReference>
<keyword evidence="1" id="KW-0560">Oxidoreductase</keyword>
<dbReference type="AlphaFoldDB" id="A0A484ICN5"/>
<dbReference type="RefSeq" id="WP_134484103.1">
    <property type="nucleotide sequence ID" value="NZ_LR216287.1"/>
</dbReference>
<evidence type="ECO:0000256" key="1">
    <source>
        <dbReference type="ARBA" id="ARBA00023002"/>
    </source>
</evidence>
<feature type="domain" description="Pyridoxamine 5'-phosphate oxidase N-terminal" evidence="2">
    <location>
        <begin position="14"/>
        <end position="107"/>
    </location>
</feature>
<dbReference type="GO" id="GO:0016627">
    <property type="term" value="F:oxidoreductase activity, acting on the CH-CH group of donors"/>
    <property type="evidence" value="ECO:0007669"/>
    <property type="project" value="TreeGrafter"/>
</dbReference>
<dbReference type="Proteomes" id="UP000294299">
    <property type="component" value="Chromosome NFRAN"/>
</dbReference>
<dbReference type="Pfam" id="PF01243">
    <property type="entry name" value="PNPOx_N"/>
    <property type="match status" value="1"/>
</dbReference>
<dbReference type="InterPro" id="IPR052019">
    <property type="entry name" value="F420H2_bilvrd_red/Heme_oxyg"/>
</dbReference>
<dbReference type="OrthoDB" id="139492at2157"/>
<organism evidence="3 4">
    <name type="scientific">Candidatus Nitrosocosmicus franklandianus</name>
    <dbReference type="NCBI Taxonomy" id="1798806"/>
    <lineage>
        <taxon>Archaea</taxon>
        <taxon>Nitrososphaerota</taxon>
        <taxon>Nitrososphaeria</taxon>
        <taxon>Nitrososphaerales</taxon>
        <taxon>Nitrososphaeraceae</taxon>
        <taxon>Candidatus Nitrosocosmicus</taxon>
    </lineage>
</organism>
<dbReference type="Gene3D" id="2.30.110.10">
    <property type="entry name" value="Electron Transport, Fmn-binding Protein, Chain A"/>
    <property type="match status" value="1"/>
</dbReference>
<protein>
    <submittedName>
        <fullName evidence="3">Pyridoxamine 5'-phosphate oxidase</fullName>
    </submittedName>
</protein>
<name>A0A484ICN5_9ARCH</name>
<dbReference type="EMBL" id="LR216287">
    <property type="protein sequence ID" value="VFJ13979.1"/>
    <property type="molecule type" value="Genomic_DNA"/>
</dbReference>
<evidence type="ECO:0000313" key="3">
    <source>
        <dbReference type="EMBL" id="VFJ13979.1"/>
    </source>
</evidence>
<sequence length="156" mass="17823">MKIINAVSELPGMMQKEVETFLESKLNLQLATVDEQGDPNIQPVWFYYDRENEKLWINTSKSAKKTQNIRKRPTIYFSIDDENPPVRGVKGKGIATIIEDLNIVVPSGEKISLKYLGTLDHPIAKMISEESKKGEVVIVEISPKFYSTWDYGKIQF</sequence>
<reference evidence="3 4" key="1">
    <citation type="submission" date="2019-02" db="EMBL/GenBank/DDBJ databases">
        <authorList>
            <person name="Lehtovirta-Morley E L."/>
        </authorList>
    </citation>
    <scope>NUCLEOTIDE SEQUENCE [LARGE SCALE GENOMIC DNA]</scope>
    <source>
        <strain evidence="3">NFRAN1</strain>
    </source>
</reference>
<dbReference type="KEGG" id="nfn:NFRAN_1657"/>
<evidence type="ECO:0000313" key="4">
    <source>
        <dbReference type="Proteomes" id="UP000294299"/>
    </source>
</evidence>
<gene>
    <name evidence="3" type="ORF">NFRAN_1657</name>
</gene>
<dbReference type="InterPro" id="IPR011576">
    <property type="entry name" value="Pyridox_Oxase_N"/>
</dbReference>
<dbReference type="SUPFAM" id="SSF50475">
    <property type="entry name" value="FMN-binding split barrel"/>
    <property type="match status" value="1"/>
</dbReference>
<accession>A0A484ICN5</accession>